<dbReference type="OrthoDB" id="432381at2759"/>
<accession>A0A8J2K0W2</accession>
<gene>
    <name evidence="1" type="ORF">AFUS01_LOCUS19715</name>
</gene>
<evidence type="ECO:0000313" key="1">
    <source>
        <dbReference type="EMBL" id="CAG7731108.1"/>
    </source>
</evidence>
<dbReference type="AlphaFoldDB" id="A0A8J2K0W2"/>
<sequence>VDRAFIEDKPSNCTIVEGVDLPLYERMLIWAAGGPYYKDQDILSL</sequence>
<dbReference type="Proteomes" id="UP000708208">
    <property type="component" value="Unassembled WGS sequence"/>
</dbReference>
<protein>
    <submittedName>
        <fullName evidence="1">Uncharacterized protein</fullName>
    </submittedName>
</protein>
<keyword evidence="2" id="KW-1185">Reference proteome</keyword>
<reference evidence="1" key="1">
    <citation type="submission" date="2021-06" db="EMBL/GenBank/DDBJ databases">
        <authorList>
            <person name="Hodson N. C."/>
            <person name="Mongue J. A."/>
            <person name="Jaron S. K."/>
        </authorList>
    </citation>
    <scope>NUCLEOTIDE SEQUENCE</scope>
</reference>
<comment type="caution">
    <text evidence="1">The sequence shown here is derived from an EMBL/GenBank/DDBJ whole genome shotgun (WGS) entry which is preliminary data.</text>
</comment>
<evidence type="ECO:0000313" key="2">
    <source>
        <dbReference type="Proteomes" id="UP000708208"/>
    </source>
</evidence>
<name>A0A8J2K0W2_9HEXA</name>
<dbReference type="EMBL" id="CAJVCH010206005">
    <property type="protein sequence ID" value="CAG7731108.1"/>
    <property type="molecule type" value="Genomic_DNA"/>
</dbReference>
<proteinExistence type="predicted"/>
<organism evidence="1 2">
    <name type="scientific">Allacma fusca</name>
    <dbReference type="NCBI Taxonomy" id="39272"/>
    <lineage>
        <taxon>Eukaryota</taxon>
        <taxon>Metazoa</taxon>
        <taxon>Ecdysozoa</taxon>
        <taxon>Arthropoda</taxon>
        <taxon>Hexapoda</taxon>
        <taxon>Collembola</taxon>
        <taxon>Symphypleona</taxon>
        <taxon>Sminthuridae</taxon>
        <taxon>Allacma</taxon>
    </lineage>
</organism>
<feature type="non-terminal residue" evidence="1">
    <location>
        <position position="1"/>
    </location>
</feature>